<keyword evidence="1" id="KW-0812">Transmembrane</keyword>
<dbReference type="OrthoDB" id="5373426at2759"/>
<proteinExistence type="predicted"/>
<keyword evidence="1" id="KW-1133">Transmembrane helix</keyword>
<feature type="transmembrane region" description="Helical" evidence="1">
    <location>
        <begin position="12"/>
        <end position="38"/>
    </location>
</feature>
<keyword evidence="3" id="KW-1185">Reference proteome</keyword>
<protein>
    <submittedName>
        <fullName evidence="2">Uncharacterized protein</fullName>
    </submittedName>
</protein>
<evidence type="ECO:0000313" key="3">
    <source>
        <dbReference type="Proteomes" id="UP000785200"/>
    </source>
</evidence>
<comment type="caution">
    <text evidence="2">The sequence shown here is derived from an EMBL/GenBank/DDBJ whole genome shotgun (WGS) entry which is preliminary data.</text>
</comment>
<evidence type="ECO:0000256" key="1">
    <source>
        <dbReference type="SAM" id="Phobius"/>
    </source>
</evidence>
<gene>
    <name evidence="2" type="ORF">D0Z07_0216</name>
</gene>
<organism evidence="2 3">
    <name type="scientific">Hyphodiscus hymeniophilus</name>
    <dbReference type="NCBI Taxonomy" id="353542"/>
    <lineage>
        <taxon>Eukaryota</taxon>
        <taxon>Fungi</taxon>
        <taxon>Dikarya</taxon>
        <taxon>Ascomycota</taxon>
        <taxon>Pezizomycotina</taxon>
        <taxon>Leotiomycetes</taxon>
        <taxon>Helotiales</taxon>
        <taxon>Hyphodiscaceae</taxon>
        <taxon>Hyphodiscus</taxon>
    </lineage>
</organism>
<reference evidence="2" key="1">
    <citation type="submission" date="2019-07" db="EMBL/GenBank/DDBJ databases">
        <title>Hyphodiscus hymeniophilus genome sequencing and assembly.</title>
        <authorList>
            <person name="Kramer G."/>
            <person name="Nodwell J."/>
        </authorList>
    </citation>
    <scope>NUCLEOTIDE SEQUENCE</scope>
    <source>
        <strain evidence="2">ATCC 34498</strain>
    </source>
</reference>
<keyword evidence="1" id="KW-0472">Membrane</keyword>
<accession>A0A9P7B186</accession>
<sequence length="357" mass="39842">MDRRFPSSRKLIGRSFAAFLAIFFLAYIIWFPIGYMLAALSSLFRHHSKLTSVLDPGVDQDCNIKQTDIYLSPLQPTPLQFCDTRASLLESLSNGLRHGFDEPYFGKGTSSLCIPTDEICMVLERFHGIIFIGDDISRAIYLAFNMLLREDLVYGALKGPDILSDQDRNNCRCDNQFLDECSSFGISSSEDLEMIVRSGSGCSYYSCHRIPHAYIPVDTFPASPSSIAAFKDLTYQKPNPWQPSPVVFSFGHASSFDIEMSTSALDEWLALALAAERNIPVLFLSPPAIGTPESNTVVWQFHQRMSTVAKLKHVDVLGLYNLTLQATSMNEGRNFGGRVALAEAMMIINWLSKLETS</sequence>
<dbReference type="AlphaFoldDB" id="A0A9P7B186"/>
<evidence type="ECO:0000313" key="2">
    <source>
        <dbReference type="EMBL" id="KAG0652935.1"/>
    </source>
</evidence>
<dbReference type="EMBL" id="VNKQ01000002">
    <property type="protein sequence ID" value="KAG0652935.1"/>
    <property type="molecule type" value="Genomic_DNA"/>
</dbReference>
<dbReference type="Proteomes" id="UP000785200">
    <property type="component" value="Unassembled WGS sequence"/>
</dbReference>
<name>A0A9P7B186_9HELO</name>